<dbReference type="InterPro" id="IPR002197">
    <property type="entry name" value="HTH_Fis"/>
</dbReference>
<dbReference type="Gene3D" id="3.40.50.300">
    <property type="entry name" value="P-loop containing nucleotide triphosphate hydrolases"/>
    <property type="match status" value="1"/>
</dbReference>
<dbReference type="GO" id="GO:0016301">
    <property type="term" value="F:kinase activity"/>
    <property type="evidence" value="ECO:0007669"/>
    <property type="project" value="UniProtKB-KW"/>
</dbReference>
<dbReference type="GO" id="GO:0006355">
    <property type="term" value="P:regulation of DNA-templated transcription"/>
    <property type="evidence" value="ECO:0007669"/>
    <property type="project" value="InterPro"/>
</dbReference>
<evidence type="ECO:0000256" key="3">
    <source>
        <dbReference type="ARBA" id="ARBA00023015"/>
    </source>
</evidence>
<keyword evidence="8" id="KW-0418">Kinase</keyword>
<dbReference type="EMBL" id="CP022741">
    <property type="protein sequence ID" value="ASU21265.1"/>
    <property type="molecule type" value="Genomic_DNA"/>
</dbReference>
<dbReference type="Pfam" id="PF25601">
    <property type="entry name" value="AAA_lid_14"/>
    <property type="match status" value="1"/>
</dbReference>
<dbReference type="Proteomes" id="UP000215148">
    <property type="component" value="Chromosome 1"/>
</dbReference>
<dbReference type="AlphaFoldDB" id="A0A223MUJ9"/>
<dbReference type="InterPro" id="IPR035965">
    <property type="entry name" value="PAS-like_dom_sf"/>
</dbReference>
<dbReference type="InterPro" id="IPR029016">
    <property type="entry name" value="GAF-like_dom_sf"/>
</dbReference>
<accession>A0A223MUJ9</accession>
<dbReference type="Gene3D" id="1.10.8.60">
    <property type="match status" value="1"/>
</dbReference>
<name>A0A223MUJ9_9VIBR</name>
<dbReference type="InterPro" id="IPR025662">
    <property type="entry name" value="Sigma_54_int_dom_ATP-bd_1"/>
</dbReference>
<evidence type="ECO:0000259" key="7">
    <source>
        <dbReference type="PROSITE" id="PS50045"/>
    </source>
</evidence>
<evidence type="ECO:0000256" key="6">
    <source>
        <dbReference type="ARBA" id="ARBA00023163"/>
    </source>
</evidence>
<proteinExistence type="predicted"/>
<dbReference type="PANTHER" id="PTHR32071:SF117">
    <property type="entry name" value="PTS-DEPENDENT DIHYDROXYACETONE KINASE OPERON REGULATORY PROTEIN-RELATED"/>
    <property type="match status" value="1"/>
</dbReference>
<dbReference type="PANTHER" id="PTHR32071">
    <property type="entry name" value="TRANSCRIPTIONAL REGULATORY PROTEIN"/>
    <property type="match status" value="1"/>
</dbReference>
<dbReference type="Pfam" id="PF02954">
    <property type="entry name" value="HTH_8"/>
    <property type="match status" value="1"/>
</dbReference>
<dbReference type="Gene3D" id="3.30.450.40">
    <property type="match status" value="1"/>
</dbReference>
<keyword evidence="2" id="KW-0067">ATP-binding</keyword>
<keyword evidence="4" id="KW-0238">DNA-binding</keyword>
<sequence length="661" mass="75425">MRILSVSVYSLEDSKSRWEFFQKHQWVSPEFSNSLIFQSWLRCARLMNAYEWTRPHIASGFTFTSMKRRSEAIINSSIRALEDGYDVLEGEKLFLFVTDDNACVMYALGHDELALKMKELGIKEGSFLTEDKIGTNAVSLCIETYIPSEVIGFEHFKRELHDVLTVASPIVDVYGKLLGTVAMVRYVDTFCRENIVVTSSCAKEISLYLHVHSEQKLMNRLLSAHNAALDYMEDGVITWDSEQVISYVSPQVGTLLNVDGNKLLERNIFRAIRFAPHVARCIEKEEIVRRQQTTFEIDGYFVEAVVTYQHSADGTNLLFIHPVEQIEQAYRPAITSDIQYSFESLSYTSPQMLHLIAVARRLVNAREPILITGDEGVGKEQLALVMHSESNYSSGNYVSFNCSSLDKMQLAEELFGVDGQQSKFELANKGTLHIRQVEALNMKQQLMLLELIDSGVMARSGSRQAIKLNLQLIVSSSKDLRDLVEQGKFSRQLYYALSSNELSIPPLCERKDDIRALIDKFVNFFARQHKVSIIIDEQAVGLLVNYNWNGNVAQLKNAINRLLVNRKQNTIVADDIPESIKSFKDEWEAQRVVKTLSLEKLEERAIMEAWKEFDGRMQDMAAALNIGRTTLWRKIKKYQLLQIMDAEQGLDETNDLSNKQL</sequence>
<dbReference type="Gene3D" id="3.30.450.20">
    <property type="entry name" value="PAS domain"/>
    <property type="match status" value="1"/>
</dbReference>
<dbReference type="InterPro" id="IPR027417">
    <property type="entry name" value="P-loop_NTPase"/>
</dbReference>
<dbReference type="GO" id="GO:0005524">
    <property type="term" value="F:ATP binding"/>
    <property type="evidence" value="ECO:0007669"/>
    <property type="project" value="UniProtKB-KW"/>
</dbReference>
<dbReference type="SUPFAM" id="SSF55785">
    <property type="entry name" value="PYP-like sensor domain (PAS domain)"/>
    <property type="match status" value="1"/>
</dbReference>
<organism evidence="8 9">
    <name type="scientific">Vibrio qinghaiensis</name>
    <dbReference type="NCBI Taxonomy" id="2025808"/>
    <lineage>
        <taxon>Bacteria</taxon>
        <taxon>Pseudomonadati</taxon>
        <taxon>Pseudomonadota</taxon>
        <taxon>Gammaproteobacteria</taxon>
        <taxon>Vibrionales</taxon>
        <taxon>Vibrionaceae</taxon>
        <taxon>Vibrio</taxon>
    </lineage>
</organism>
<dbReference type="InterPro" id="IPR013767">
    <property type="entry name" value="PAS_fold"/>
</dbReference>
<dbReference type="CDD" id="cd00009">
    <property type="entry name" value="AAA"/>
    <property type="match status" value="1"/>
</dbReference>
<dbReference type="SUPFAM" id="SSF46689">
    <property type="entry name" value="Homeodomain-like"/>
    <property type="match status" value="1"/>
</dbReference>
<evidence type="ECO:0000256" key="1">
    <source>
        <dbReference type="ARBA" id="ARBA00022741"/>
    </source>
</evidence>
<keyword evidence="6" id="KW-0804">Transcription</keyword>
<dbReference type="SUPFAM" id="SSF52540">
    <property type="entry name" value="P-loop containing nucleoside triphosphate hydrolases"/>
    <property type="match status" value="1"/>
</dbReference>
<dbReference type="InterPro" id="IPR009057">
    <property type="entry name" value="Homeodomain-like_sf"/>
</dbReference>
<dbReference type="PROSITE" id="PS00675">
    <property type="entry name" value="SIGMA54_INTERACT_1"/>
    <property type="match status" value="1"/>
</dbReference>
<dbReference type="GO" id="GO:0043565">
    <property type="term" value="F:sequence-specific DNA binding"/>
    <property type="evidence" value="ECO:0007669"/>
    <property type="project" value="InterPro"/>
</dbReference>
<keyword evidence="9" id="KW-1185">Reference proteome</keyword>
<evidence type="ECO:0000256" key="4">
    <source>
        <dbReference type="ARBA" id="ARBA00023125"/>
    </source>
</evidence>
<dbReference type="Pfam" id="PF00989">
    <property type="entry name" value="PAS"/>
    <property type="match status" value="1"/>
</dbReference>
<evidence type="ECO:0000256" key="5">
    <source>
        <dbReference type="ARBA" id="ARBA00023159"/>
    </source>
</evidence>
<evidence type="ECO:0000256" key="2">
    <source>
        <dbReference type="ARBA" id="ARBA00022840"/>
    </source>
</evidence>
<evidence type="ECO:0000313" key="8">
    <source>
        <dbReference type="EMBL" id="ASU21265.1"/>
    </source>
</evidence>
<dbReference type="InterPro" id="IPR058031">
    <property type="entry name" value="AAA_lid_NorR"/>
</dbReference>
<dbReference type="PROSITE" id="PS50045">
    <property type="entry name" value="SIGMA54_INTERACT_4"/>
    <property type="match status" value="1"/>
</dbReference>
<keyword evidence="5" id="KW-0010">Activator</keyword>
<dbReference type="KEGG" id="vqi:CCZ37_00850"/>
<protein>
    <submittedName>
        <fullName evidence="8">PTS-dependent dihydroxyacetone kinase operon transcriptional regulator DhaR</fullName>
    </submittedName>
</protein>
<evidence type="ECO:0000313" key="9">
    <source>
        <dbReference type="Proteomes" id="UP000215148"/>
    </source>
</evidence>
<dbReference type="Pfam" id="PF00158">
    <property type="entry name" value="Sigma54_activat"/>
    <property type="match status" value="1"/>
</dbReference>
<keyword evidence="1" id="KW-0547">Nucleotide-binding</keyword>
<reference evidence="8 9" key="1">
    <citation type="submission" date="2017-08" db="EMBL/GenBank/DDBJ databases">
        <title>The Vibrio qinghaiensis sp.-Q67 is a luminous bacteria isolated firstly from Qinghai lake, Qinghai province, China, which has been proved to be very sensitive to detect environmental and food pollutants. Therefore, complete genome analysis of V. qinghaiensis sp.-Q67 highlights the potential application of this strain on detection of hazards in the contaminated environments.</title>
        <authorList>
            <person name="Gong L."/>
        </authorList>
    </citation>
    <scope>NUCLEOTIDE SEQUENCE [LARGE SCALE GENOMIC DNA]</scope>
    <source>
        <strain evidence="8 9">Q67</strain>
    </source>
</reference>
<keyword evidence="3" id="KW-0805">Transcription regulation</keyword>
<feature type="domain" description="Sigma-54 factor interaction" evidence="7">
    <location>
        <begin position="345"/>
        <end position="564"/>
    </location>
</feature>
<dbReference type="Gene3D" id="1.10.10.60">
    <property type="entry name" value="Homeodomain-like"/>
    <property type="match status" value="1"/>
</dbReference>
<dbReference type="InterPro" id="IPR002078">
    <property type="entry name" value="Sigma_54_int"/>
</dbReference>
<keyword evidence="8" id="KW-0808">Transferase</keyword>
<dbReference type="NCBIfam" id="NF008485">
    <property type="entry name" value="PRK11388.1"/>
    <property type="match status" value="1"/>
</dbReference>
<gene>
    <name evidence="8" type="ORF">CCZ37_00850</name>
</gene>